<proteinExistence type="predicted"/>
<sequence length="769" mass="86128">MPASCGRKGPAGRRGKFELEASPRRPWRRPRLGISFHARDRHIHSTRNALGMESHLLEFDLIEHQLHEAEAELVRWPDLSPPAPSDRHRSASGSLGPKPSDPVQYSQLAKVGGGRTNCPVFMAAGRLPSPSSTHQPFKTLRASDHAFRRRHHTPTTFATSAAALSRLAQPRNEIYKERESLRREQEALKVAEAGCTFKPTLCEGTEKRVAAAAAASRGEVVKPLPERLMEKKKASEQARRIRQAKVLEELARECTFRPVLYTSASSGSGGRVPPSSTIISPSQCPKREKSLHERLGDVQRARREHLARLRAEREEVRAAEWTFQPRLCGMTERMARQRRLGNGNSDTGTFQEKVKHPLGRQPSTFSRLVRDSERFLQQRMARRSASEARRHVDCRFAPTLAQKTDELLVKAGWPSGFEARQQLWEDYRREKAVAVEQAMAAEEERWFKPVLEPKSEAIVARIRSLRESKGHESDERPNLQGSVVHRLAVEERARREAAREARTMAALSDFHYEPSINPLSRALGRSSDIEELTYNWRGVVARNKAAEEAQARFEAACTFQPEISNVHSDASLQRPALGSRSGHVSSKSDIAESVARNHGKVKDRSFSGAQQPTSAGGEDRRGLKEAQAADTRAAREAEELKACTWSPLLTKNMSRPRLDRHQSPVLVRGLGKFLARSQAAAQQRQGQASATAALAVGGARMRTNCVPSLYTMTTSRPFRLSSRPQDQRGSQAKVRSELERLARSSLTFRPQTIERRKQAVLHKLLETKA</sequence>
<accession>W7U7D2</accession>
<feature type="region of interest" description="Disordered" evidence="1">
    <location>
        <begin position="77"/>
        <end position="102"/>
    </location>
</feature>
<dbReference type="OrthoDB" id="78067at2759"/>
<dbReference type="PANTHER" id="PTHR37028:SF4">
    <property type="entry name" value="ALMS MOTIF DOMAIN-CONTAINING PROTEIN"/>
    <property type="match status" value="1"/>
</dbReference>
<feature type="region of interest" description="Disordered" evidence="1">
    <location>
        <begin position="574"/>
        <end position="635"/>
    </location>
</feature>
<evidence type="ECO:0000256" key="1">
    <source>
        <dbReference type="SAM" id="MobiDB-lite"/>
    </source>
</evidence>
<dbReference type="PANTHER" id="PTHR37028">
    <property type="entry name" value="UNNAMED PRODUCT-RELATED"/>
    <property type="match status" value="1"/>
</dbReference>
<feature type="region of interest" description="Disordered" evidence="1">
    <location>
        <begin position="717"/>
        <end position="736"/>
    </location>
</feature>
<evidence type="ECO:0000313" key="2">
    <source>
        <dbReference type="EMBL" id="EWM28751.1"/>
    </source>
</evidence>
<feature type="compositionally biased region" description="Polar residues" evidence="1">
    <location>
        <begin position="717"/>
        <end position="730"/>
    </location>
</feature>
<gene>
    <name evidence="2" type="ORF">Naga_100002g24</name>
</gene>
<dbReference type="AlphaFoldDB" id="W7U7D2"/>
<feature type="compositionally biased region" description="Low complexity" evidence="1">
    <location>
        <begin position="263"/>
        <end position="276"/>
    </location>
</feature>
<comment type="caution">
    <text evidence="2">The sequence shown here is derived from an EMBL/GenBank/DDBJ whole genome shotgun (WGS) entry which is preliminary data.</text>
</comment>
<keyword evidence="3" id="KW-1185">Reference proteome</keyword>
<feature type="region of interest" description="Disordered" evidence="1">
    <location>
        <begin position="1"/>
        <end position="24"/>
    </location>
</feature>
<organism evidence="2 3">
    <name type="scientific">Nannochloropsis gaditana</name>
    <dbReference type="NCBI Taxonomy" id="72520"/>
    <lineage>
        <taxon>Eukaryota</taxon>
        <taxon>Sar</taxon>
        <taxon>Stramenopiles</taxon>
        <taxon>Ochrophyta</taxon>
        <taxon>Eustigmatophyceae</taxon>
        <taxon>Eustigmatales</taxon>
        <taxon>Monodopsidaceae</taxon>
        <taxon>Nannochloropsis</taxon>
    </lineage>
</organism>
<reference evidence="2 3" key="1">
    <citation type="journal article" date="2014" name="Mol. Plant">
        <title>Chromosome Scale Genome Assembly and Transcriptome Profiling of Nannochloropsis gaditana in Nitrogen Depletion.</title>
        <authorList>
            <person name="Corteggiani Carpinelli E."/>
            <person name="Telatin A."/>
            <person name="Vitulo N."/>
            <person name="Forcato C."/>
            <person name="D'Angelo M."/>
            <person name="Schiavon R."/>
            <person name="Vezzi A."/>
            <person name="Giacometti G.M."/>
            <person name="Morosinotto T."/>
            <person name="Valle G."/>
        </authorList>
    </citation>
    <scope>NUCLEOTIDE SEQUENCE [LARGE SCALE GENOMIC DNA]</scope>
    <source>
        <strain evidence="2 3">B-31</strain>
    </source>
</reference>
<dbReference type="Proteomes" id="UP000019335">
    <property type="component" value="Chromosome 4"/>
</dbReference>
<dbReference type="EMBL" id="AZIL01000274">
    <property type="protein sequence ID" value="EWM28751.1"/>
    <property type="molecule type" value="Genomic_DNA"/>
</dbReference>
<name>W7U7D2_9STRA</name>
<feature type="region of interest" description="Disordered" evidence="1">
    <location>
        <begin position="263"/>
        <end position="286"/>
    </location>
</feature>
<protein>
    <submittedName>
        <fullName evidence="2">Uncharacterized protein</fullName>
    </submittedName>
</protein>
<evidence type="ECO:0000313" key="3">
    <source>
        <dbReference type="Proteomes" id="UP000019335"/>
    </source>
</evidence>